<dbReference type="Pfam" id="PF00072">
    <property type="entry name" value="Response_reg"/>
    <property type="match status" value="1"/>
</dbReference>
<evidence type="ECO:0000256" key="4">
    <source>
        <dbReference type="ARBA" id="ARBA00023163"/>
    </source>
</evidence>
<name>A0ABV6C1C5_9ACTN</name>
<sequence>MSASRQNPAILIAEDDPGSRTATRLFLQRFGYRVGEATDGPGTLREASLGRYDLVLLDLGLPGLDGEDVLLRLRRDSALPVIVLTGRSEEQERIRLLDLGADDYIVKPFSLPELEARIRAVLRRGQPQPASGRIEHGDLVVDRHTHRVTKAGKPIELTPKEFDLLAFLAANPDQVFTREELLEHVWGSTQDWQDPATVTEHVRRLRLKLEDSPANPRWIHTVRGVGYRFADLGPQGPASPSS</sequence>
<accession>A0ABV6C1C5</accession>
<dbReference type="RefSeq" id="WP_377788024.1">
    <property type="nucleotide sequence ID" value="NZ_JBHLYQ010000016.1"/>
</dbReference>
<reference evidence="9 10" key="1">
    <citation type="submission" date="2024-09" db="EMBL/GenBank/DDBJ databases">
        <authorList>
            <person name="Sun Q."/>
            <person name="Mori K."/>
        </authorList>
    </citation>
    <scope>NUCLEOTIDE SEQUENCE [LARGE SCALE GENOMIC DNA]</scope>
    <source>
        <strain evidence="9 10">JCM 15389</strain>
    </source>
</reference>
<evidence type="ECO:0000259" key="8">
    <source>
        <dbReference type="PROSITE" id="PS51755"/>
    </source>
</evidence>
<feature type="DNA-binding region" description="OmpR/PhoB-type" evidence="6">
    <location>
        <begin position="131"/>
        <end position="231"/>
    </location>
</feature>
<keyword evidence="10" id="KW-1185">Reference proteome</keyword>
<dbReference type="Gene3D" id="1.10.10.10">
    <property type="entry name" value="Winged helix-like DNA-binding domain superfamily/Winged helix DNA-binding domain"/>
    <property type="match status" value="1"/>
</dbReference>
<comment type="caution">
    <text evidence="9">The sequence shown here is derived from an EMBL/GenBank/DDBJ whole genome shotgun (WGS) entry which is preliminary data.</text>
</comment>
<evidence type="ECO:0000256" key="5">
    <source>
        <dbReference type="PROSITE-ProRule" id="PRU00169"/>
    </source>
</evidence>
<protein>
    <submittedName>
        <fullName evidence="9">Response regulator transcription factor</fullName>
    </submittedName>
</protein>
<dbReference type="PANTHER" id="PTHR48111">
    <property type="entry name" value="REGULATOR OF RPOS"/>
    <property type="match status" value="1"/>
</dbReference>
<dbReference type="InterPro" id="IPR011006">
    <property type="entry name" value="CheY-like_superfamily"/>
</dbReference>
<dbReference type="InterPro" id="IPR036388">
    <property type="entry name" value="WH-like_DNA-bd_sf"/>
</dbReference>
<dbReference type="CDD" id="cd00383">
    <property type="entry name" value="trans_reg_C"/>
    <property type="match status" value="1"/>
</dbReference>
<evidence type="ECO:0000259" key="7">
    <source>
        <dbReference type="PROSITE" id="PS50110"/>
    </source>
</evidence>
<dbReference type="SUPFAM" id="SSF52172">
    <property type="entry name" value="CheY-like"/>
    <property type="match status" value="1"/>
</dbReference>
<dbReference type="InterPro" id="IPR039420">
    <property type="entry name" value="WalR-like"/>
</dbReference>
<dbReference type="Pfam" id="PF00486">
    <property type="entry name" value="Trans_reg_C"/>
    <property type="match status" value="1"/>
</dbReference>
<feature type="domain" description="OmpR/PhoB-type" evidence="8">
    <location>
        <begin position="131"/>
        <end position="231"/>
    </location>
</feature>
<dbReference type="Gene3D" id="3.40.50.2300">
    <property type="match status" value="1"/>
</dbReference>
<dbReference type="InterPro" id="IPR001789">
    <property type="entry name" value="Sig_transdc_resp-reg_receiver"/>
</dbReference>
<dbReference type="PROSITE" id="PS50110">
    <property type="entry name" value="RESPONSE_REGULATORY"/>
    <property type="match status" value="1"/>
</dbReference>
<evidence type="ECO:0000313" key="9">
    <source>
        <dbReference type="EMBL" id="MFC0081103.1"/>
    </source>
</evidence>
<evidence type="ECO:0000313" key="10">
    <source>
        <dbReference type="Proteomes" id="UP001589788"/>
    </source>
</evidence>
<evidence type="ECO:0000256" key="6">
    <source>
        <dbReference type="PROSITE-ProRule" id="PRU01091"/>
    </source>
</evidence>
<keyword evidence="2" id="KW-0805">Transcription regulation</keyword>
<dbReference type="PANTHER" id="PTHR48111:SF4">
    <property type="entry name" value="DNA-BINDING DUAL TRANSCRIPTIONAL REGULATOR OMPR"/>
    <property type="match status" value="1"/>
</dbReference>
<gene>
    <name evidence="9" type="ORF">ACFFRE_02875</name>
</gene>
<organism evidence="9 10">
    <name type="scientific">Aciditerrimonas ferrireducens</name>
    <dbReference type="NCBI Taxonomy" id="667306"/>
    <lineage>
        <taxon>Bacteria</taxon>
        <taxon>Bacillati</taxon>
        <taxon>Actinomycetota</taxon>
        <taxon>Acidimicrobiia</taxon>
        <taxon>Acidimicrobiales</taxon>
        <taxon>Acidimicrobiaceae</taxon>
        <taxon>Aciditerrimonas</taxon>
    </lineage>
</organism>
<dbReference type="EMBL" id="JBHLYQ010000016">
    <property type="protein sequence ID" value="MFC0081103.1"/>
    <property type="molecule type" value="Genomic_DNA"/>
</dbReference>
<evidence type="ECO:0000256" key="3">
    <source>
        <dbReference type="ARBA" id="ARBA00023125"/>
    </source>
</evidence>
<feature type="modified residue" description="4-aspartylphosphate" evidence="5">
    <location>
        <position position="58"/>
    </location>
</feature>
<dbReference type="SMART" id="SM00862">
    <property type="entry name" value="Trans_reg_C"/>
    <property type="match status" value="1"/>
</dbReference>
<keyword evidence="3 6" id="KW-0238">DNA-binding</keyword>
<keyword evidence="1 5" id="KW-0597">Phosphoprotein</keyword>
<evidence type="ECO:0000256" key="2">
    <source>
        <dbReference type="ARBA" id="ARBA00023015"/>
    </source>
</evidence>
<dbReference type="PROSITE" id="PS51755">
    <property type="entry name" value="OMPR_PHOB"/>
    <property type="match status" value="1"/>
</dbReference>
<keyword evidence="4" id="KW-0804">Transcription</keyword>
<proteinExistence type="predicted"/>
<dbReference type="Proteomes" id="UP001589788">
    <property type="component" value="Unassembled WGS sequence"/>
</dbReference>
<dbReference type="Gene3D" id="6.10.250.690">
    <property type="match status" value="1"/>
</dbReference>
<feature type="domain" description="Response regulatory" evidence="7">
    <location>
        <begin position="9"/>
        <end position="122"/>
    </location>
</feature>
<dbReference type="SMART" id="SM00448">
    <property type="entry name" value="REC"/>
    <property type="match status" value="1"/>
</dbReference>
<evidence type="ECO:0000256" key="1">
    <source>
        <dbReference type="ARBA" id="ARBA00022553"/>
    </source>
</evidence>
<dbReference type="InterPro" id="IPR001867">
    <property type="entry name" value="OmpR/PhoB-type_DNA-bd"/>
</dbReference>